<sequence length="134" mass="14683">MVVGTALQIFNLMNPNTSRLLPVRYGKLESSLAPSTCQTAGLQSAASKNVLQSDVLDKGNAWVEQFLVFQMPSTRSDTKYKTSIPWLRYQRHLVSSCNGIFSTCALEAAPGPVSATTFNGNGTMFAYAVSYDWF</sequence>
<organism evidence="1 2">
    <name type="scientific">Leucogyrophana mollusca</name>
    <dbReference type="NCBI Taxonomy" id="85980"/>
    <lineage>
        <taxon>Eukaryota</taxon>
        <taxon>Fungi</taxon>
        <taxon>Dikarya</taxon>
        <taxon>Basidiomycota</taxon>
        <taxon>Agaricomycotina</taxon>
        <taxon>Agaricomycetes</taxon>
        <taxon>Agaricomycetidae</taxon>
        <taxon>Boletales</taxon>
        <taxon>Boletales incertae sedis</taxon>
        <taxon>Leucogyrophana</taxon>
    </lineage>
</organism>
<evidence type="ECO:0000313" key="1">
    <source>
        <dbReference type="EMBL" id="KAH7927921.1"/>
    </source>
</evidence>
<reference evidence="1" key="1">
    <citation type="journal article" date="2021" name="New Phytol.">
        <title>Evolutionary innovations through gain and loss of genes in the ectomycorrhizal Boletales.</title>
        <authorList>
            <person name="Wu G."/>
            <person name="Miyauchi S."/>
            <person name="Morin E."/>
            <person name="Kuo A."/>
            <person name="Drula E."/>
            <person name="Varga T."/>
            <person name="Kohler A."/>
            <person name="Feng B."/>
            <person name="Cao Y."/>
            <person name="Lipzen A."/>
            <person name="Daum C."/>
            <person name="Hundley H."/>
            <person name="Pangilinan J."/>
            <person name="Johnson J."/>
            <person name="Barry K."/>
            <person name="LaButti K."/>
            <person name="Ng V."/>
            <person name="Ahrendt S."/>
            <person name="Min B."/>
            <person name="Choi I.G."/>
            <person name="Park H."/>
            <person name="Plett J.M."/>
            <person name="Magnuson J."/>
            <person name="Spatafora J.W."/>
            <person name="Nagy L.G."/>
            <person name="Henrissat B."/>
            <person name="Grigoriev I.V."/>
            <person name="Yang Z.L."/>
            <person name="Xu J."/>
            <person name="Martin F.M."/>
        </authorList>
    </citation>
    <scope>NUCLEOTIDE SEQUENCE</scope>
    <source>
        <strain evidence="1">KUC20120723A-06</strain>
    </source>
</reference>
<comment type="caution">
    <text evidence="1">The sequence shown here is derived from an EMBL/GenBank/DDBJ whole genome shotgun (WGS) entry which is preliminary data.</text>
</comment>
<proteinExistence type="predicted"/>
<accession>A0ACB8BPS9</accession>
<dbReference type="EMBL" id="MU266359">
    <property type="protein sequence ID" value="KAH7927921.1"/>
    <property type="molecule type" value="Genomic_DNA"/>
</dbReference>
<keyword evidence="2" id="KW-1185">Reference proteome</keyword>
<dbReference type="Proteomes" id="UP000790709">
    <property type="component" value="Unassembled WGS sequence"/>
</dbReference>
<evidence type="ECO:0000313" key="2">
    <source>
        <dbReference type="Proteomes" id="UP000790709"/>
    </source>
</evidence>
<name>A0ACB8BPS9_9AGAM</name>
<protein>
    <submittedName>
        <fullName evidence="1">Uncharacterized protein</fullName>
    </submittedName>
</protein>
<gene>
    <name evidence="1" type="ORF">BV22DRAFT_1045013</name>
</gene>